<evidence type="ECO:0000259" key="2">
    <source>
        <dbReference type="Pfam" id="PF03732"/>
    </source>
</evidence>
<protein>
    <submittedName>
        <fullName evidence="3">Reverse transcriptase</fullName>
    </submittedName>
</protein>
<keyword evidence="3" id="KW-0695">RNA-directed DNA polymerase</keyword>
<dbReference type="CDD" id="cd00303">
    <property type="entry name" value="retropepsin_like"/>
    <property type="match status" value="1"/>
</dbReference>
<dbReference type="Pfam" id="PF03732">
    <property type="entry name" value="Retrotrans_gag"/>
    <property type="match status" value="1"/>
</dbReference>
<dbReference type="OrthoDB" id="1001751at2759"/>
<feature type="compositionally biased region" description="Basic and acidic residues" evidence="1">
    <location>
        <begin position="148"/>
        <end position="163"/>
    </location>
</feature>
<dbReference type="InterPro" id="IPR005162">
    <property type="entry name" value="Retrotrans_gag_dom"/>
</dbReference>
<evidence type="ECO:0000313" key="4">
    <source>
        <dbReference type="Proteomes" id="UP000325315"/>
    </source>
</evidence>
<dbReference type="AlphaFoldDB" id="A0A5B6VPN9"/>
<name>A0A5B6VPN9_9ROSI</name>
<feature type="region of interest" description="Disordered" evidence="1">
    <location>
        <begin position="133"/>
        <end position="163"/>
    </location>
</feature>
<keyword evidence="4" id="KW-1185">Reference proteome</keyword>
<dbReference type="Proteomes" id="UP000325315">
    <property type="component" value="Unassembled WGS sequence"/>
</dbReference>
<sequence length="326" mass="37470">MEQYFCAKGIMDDAAKVNTVVIYFIDVALLWWHRKSTDVRYEEFQREFKTQFYPEYTKDEAWEKLHWLTQQGTAREYLWEFSELMLQILDMGEKETFFFLHGWIEAMGEARVTMPRSSRAYKAMNLGPKKYKLESSKPKFKPRGNGAGDKDKPTKNCDGKAQKPWEKNKRWPLTCFHCDSLHMVRDCLKKAVLSTMEGDDGVTKNLGSILGGVEDKASHGLMFVDIIMAGRKLNALDDIGVSDLFMSTETLLDLGLKIEKELGWIKMVNSKSVEIEGVAKGVELQLGDWTGEDTIKIISLDDFDFVIGLNFLNRINDNIFLLAITW</sequence>
<gene>
    <name evidence="3" type="ORF">EPI10_016675</name>
</gene>
<keyword evidence="3" id="KW-0808">Transferase</keyword>
<proteinExistence type="predicted"/>
<reference evidence="4" key="1">
    <citation type="journal article" date="2019" name="Plant Biotechnol. J.">
        <title>Genome sequencing of the Australian wild diploid species Gossypium australe highlights disease resistance and delayed gland morphogenesis.</title>
        <authorList>
            <person name="Cai Y."/>
            <person name="Cai X."/>
            <person name="Wang Q."/>
            <person name="Wang P."/>
            <person name="Zhang Y."/>
            <person name="Cai C."/>
            <person name="Xu Y."/>
            <person name="Wang K."/>
            <person name="Zhou Z."/>
            <person name="Wang C."/>
            <person name="Geng S."/>
            <person name="Li B."/>
            <person name="Dong Q."/>
            <person name="Hou Y."/>
            <person name="Wang H."/>
            <person name="Ai P."/>
            <person name="Liu Z."/>
            <person name="Yi F."/>
            <person name="Sun M."/>
            <person name="An G."/>
            <person name="Cheng J."/>
            <person name="Zhang Y."/>
            <person name="Shi Q."/>
            <person name="Xie Y."/>
            <person name="Shi X."/>
            <person name="Chang Y."/>
            <person name="Huang F."/>
            <person name="Chen Y."/>
            <person name="Hong S."/>
            <person name="Mi L."/>
            <person name="Sun Q."/>
            <person name="Zhang L."/>
            <person name="Zhou B."/>
            <person name="Peng R."/>
            <person name="Zhang X."/>
            <person name="Liu F."/>
        </authorList>
    </citation>
    <scope>NUCLEOTIDE SEQUENCE [LARGE SCALE GENOMIC DNA]</scope>
    <source>
        <strain evidence="4">cv. PA1801</strain>
    </source>
</reference>
<comment type="caution">
    <text evidence="3">The sequence shown here is derived from an EMBL/GenBank/DDBJ whole genome shotgun (WGS) entry which is preliminary data.</text>
</comment>
<dbReference type="Gene3D" id="2.40.70.10">
    <property type="entry name" value="Acid Proteases"/>
    <property type="match status" value="1"/>
</dbReference>
<accession>A0A5B6VPN9</accession>
<dbReference type="EMBL" id="SMMG02000006">
    <property type="protein sequence ID" value="KAA3471014.1"/>
    <property type="molecule type" value="Genomic_DNA"/>
</dbReference>
<keyword evidence="3" id="KW-0548">Nucleotidyltransferase</keyword>
<dbReference type="InterPro" id="IPR021109">
    <property type="entry name" value="Peptidase_aspartic_dom_sf"/>
</dbReference>
<evidence type="ECO:0000256" key="1">
    <source>
        <dbReference type="SAM" id="MobiDB-lite"/>
    </source>
</evidence>
<feature type="domain" description="Retrotransposon gag" evidence="2">
    <location>
        <begin position="20"/>
        <end position="94"/>
    </location>
</feature>
<organism evidence="3 4">
    <name type="scientific">Gossypium australe</name>
    <dbReference type="NCBI Taxonomy" id="47621"/>
    <lineage>
        <taxon>Eukaryota</taxon>
        <taxon>Viridiplantae</taxon>
        <taxon>Streptophyta</taxon>
        <taxon>Embryophyta</taxon>
        <taxon>Tracheophyta</taxon>
        <taxon>Spermatophyta</taxon>
        <taxon>Magnoliopsida</taxon>
        <taxon>eudicotyledons</taxon>
        <taxon>Gunneridae</taxon>
        <taxon>Pentapetalae</taxon>
        <taxon>rosids</taxon>
        <taxon>malvids</taxon>
        <taxon>Malvales</taxon>
        <taxon>Malvaceae</taxon>
        <taxon>Malvoideae</taxon>
        <taxon>Gossypium</taxon>
    </lineage>
</organism>
<evidence type="ECO:0000313" key="3">
    <source>
        <dbReference type="EMBL" id="KAA3471014.1"/>
    </source>
</evidence>
<dbReference type="GO" id="GO:0003964">
    <property type="term" value="F:RNA-directed DNA polymerase activity"/>
    <property type="evidence" value="ECO:0007669"/>
    <property type="project" value="UniProtKB-KW"/>
</dbReference>